<proteinExistence type="predicted"/>
<name>A0A7U2HYN9_PHANO</name>
<dbReference type="AlphaFoldDB" id="A0A7U2HYN9"/>
<dbReference type="Proteomes" id="UP000663193">
    <property type="component" value="Chromosome 5"/>
</dbReference>
<keyword evidence="2" id="KW-1185">Reference proteome</keyword>
<dbReference type="VEuPathDB" id="FungiDB:JI435_432400"/>
<evidence type="ECO:0000313" key="1">
    <source>
        <dbReference type="EMBL" id="QRC95533.1"/>
    </source>
</evidence>
<reference evidence="2" key="1">
    <citation type="journal article" date="2021" name="BMC Genomics">
        <title>Chromosome-level genome assembly and manually-curated proteome of model necrotroph Parastagonospora nodorum Sn15 reveals a genome-wide trove of candidate effector homologs, and redundancy of virulence-related functions within an accessory chromosome.</title>
        <authorList>
            <person name="Bertazzoni S."/>
            <person name="Jones D.A.B."/>
            <person name="Phan H.T."/>
            <person name="Tan K.-C."/>
            <person name="Hane J.K."/>
        </authorList>
    </citation>
    <scope>NUCLEOTIDE SEQUENCE [LARGE SCALE GENOMIC DNA]</scope>
    <source>
        <strain evidence="2">SN15 / ATCC MYA-4574 / FGSC 10173)</strain>
    </source>
</reference>
<dbReference type="OrthoDB" id="3528649at2759"/>
<gene>
    <name evidence="1" type="ORF">JI435_432400</name>
</gene>
<protein>
    <submittedName>
        <fullName evidence="1">Uncharacterized protein</fullName>
    </submittedName>
</protein>
<evidence type="ECO:0000313" key="2">
    <source>
        <dbReference type="Proteomes" id="UP000663193"/>
    </source>
</evidence>
<accession>A0A7U2HYN9</accession>
<dbReference type="EMBL" id="CP069027">
    <property type="protein sequence ID" value="QRC95533.1"/>
    <property type="molecule type" value="Genomic_DNA"/>
</dbReference>
<sequence>MAFSKILQKAEQQYFLNLPIAHRRILGLDNKPSWTSLACFSTHFEIILALSNLKPSVLFWAETEGANASPVFNDYVETVVQPLFKSFGLEQYGYILQMIPNEVIVNGRENWGGAWVLADTRSAQWDVVCYVYFNANDTEHQIPITGEALGLPVLPGLSGYEMRFTITNTTATQELSEIVQEKVQPVVALDYRGSEDKMQTEWSKKHFLRCEAVAARHNMRLKFECHPWG</sequence>
<organism evidence="1 2">
    <name type="scientific">Phaeosphaeria nodorum (strain SN15 / ATCC MYA-4574 / FGSC 10173)</name>
    <name type="common">Glume blotch fungus</name>
    <name type="synonym">Parastagonospora nodorum</name>
    <dbReference type="NCBI Taxonomy" id="321614"/>
    <lineage>
        <taxon>Eukaryota</taxon>
        <taxon>Fungi</taxon>
        <taxon>Dikarya</taxon>
        <taxon>Ascomycota</taxon>
        <taxon>Pezizomycotina</taxon>
        <taxon>Dothideomycetes</taxon>
        <taxon>Pleosporomycetidae</taxon>
        <taxon>Pleosporales</taxon>
        <taxon>Pleosporineae</taxon>
        <taxon>Phaeosphaeriaceae</taxon>
        <taxon>Parastagonospora</taxon>
    </lineage>
</organism>